<dbReference type="EMBL" id="CP069043">
    <property type="protein sequence ID" value="QRD06903.1"/>
    <property type="molecule type" value="Genomic_DNA"/>
</dbReference>
<evidence type="ECO:0000256" key="3">
    <source>
        <dbReference type="ARBA" id="ARBA00022630"/>
    </source>
</evidence>
<protein>
    <recommendedName>
        <fullName evidence="6">Nitroreductase domain-containing protein</fullName>
    </recommendedName>
</protein>
<evidence type="ECO:0000256" key="2">
    <source>
        <dbReference type="ARBA" id="ARBA00007118"/>
    </source>
</evidence>
<sequence>MPDPPTLTSLLTTRHSTRAFHPTPIPRALLESTLALAHLSPSNSNLQPWRIKILTGAALTRLSTALAAAKSANLPPSTALIPPSYRHHRSALGKQLYGPQGYDVAREDEEGMRAAQLRNYRFFDAPCGVVVYMESCLAQIDVLSVGMWVQSFCLALGERGVACCVSASVAGYGEVIKKELGLGDEVEVLVGVAVGYEDGEEGINGVRTGRDKWEDSVDFMED</sequence>
<keyword evidence="4" id="KW-0288">FMN</keyword>
<proteinExistence type="inferred from homology"/>
<dbReference type="Proteomes" id="UP000663193">
    <property type="component" value="Chromosome 21"/>
</dbReference>
<dbReference type="Gene3D" id="3.40.109.10">
    <property type="entry name" value="NADH Oxidase"/>
    <property type="match status" value="1"/>
</dbReference>
<reference evidence="8" key="1">
    <citation type="journal article" date="2021" name="BMC Genomics">
        <title>Chromosome-level genome assembly and manually-curated proteome of model necrotroph Parastagonospora nodorum Sn15 reveals a genome-wide trove of candidate effector homologs, and redundancy of virulence-related functions within an accessory chromosome.</title>
        <authorList>
            <person name="Bertazzoni S."/>
            <person name="Jones D.A.B."/>
            <person name="Phan H.T."/>
            <person name="Tan K.-C."/>
            <person name="Hane J.K."/>
        </authorList>
    </citation>
    <scope>NUCLEOTIDE SEQUENCE [LARGE SCALE GENOMIC DNA]</scope>
    <source>
        <strain evidence="8">SN15 / ATCC MYA-4574 / FGSC 10173)</strain>
    </source>
</reference>
<dbReference type="PANTHER" id="PTHR43673:SF2">
    <property type="entry name" value="NITROREDUCTASE"/>
    <property type="match status" value="1"/>
</dbReference>
<organism evidence="7 8">
    <name type="scientific">Phaeosphaeria nodorum (strain SN15 / ATCC MYA-4574 / FGSC 10173)</name>
    <name type="common">Glume blotch fungus</name>
    <name type="synonym">Parastagonospora nodorum</name>
    <dbReference type="NCBI Taxonomy" id="321614"/>
    <lineage>
        <taxon>Eukaryota</taxon>
        <taxon>Fungi</taxon>
        <taxon>Dikarya</taxon>
        <taxon>Ascomycota</taxon>
        <taxon>Pezizomycotina</taxon>
        <taxon>Dothideomycetes</taxon>
        <taxon>Pleosporomycetidae</taxon>
        <taxon>Pleosporales</taxon>
        <taxon>Pleosporineae</taxon>
        <taxon>Phaeosphaeriaceae</taxon>
        <taxon>Parastagonospora</taxon>
    </lineage>
</organism>
<keyword evidence="5" id="KW-0560">Oxidoreductase</keyword>
<evidence type="ECO:0000313" key="8">
    <source>
        <dbReference type="Proteomes" id="UP000663193"/>
    </source>
</evidence>
<dbReference type="SUPFAM" id="SSF55469">
    <property type="entry name" value="FMN-dependent nitroreductase-like"/>
    <property type="match status" value="1"/>
</dbReference>
<evidence type="ECO:0000256" key="4">
    <source>
        <dbReference type="ARBA" id="ARBA00022643"/>
    </source>
</evidence>
<dbReference type="OrthoDB" id="41362at2759"/>
<evidence type="ECO:0000256" key="1">
    <source>
        <dbReference type="ARBA" id="ARBA00001917"/>
    </source>
</evidence>
<dbReference type="GO" id="GO:0016491">
    <property type="term" value="F:oxidoreductase activity"/>
    <property type="evidence" value="ECO:0007669"/>
    <property type="project" value="UniProtKB-KW"/>
</dbReference>
<dbReference type="InterPro" id="IPR000415">
    <property type="entry name" value="Nitroreductase-like"/>
</dbReference>
<keyword evidence="8" id="KW-1185">Reference proteome</keyword>
<evidence type="ECO:0000259" key="6">
    <source>
        <dbReference type="Pfam" id="PF00881"/>
    </source>
</evidence>
<name>A0A7U2IBS1_PHANO</name>
<dbReference type="InterPro" id="IPR029479">
    <property type="entry name" value="Nitroreductase"/>
</dbReference>
<dbReference type="VEuPathDB" id="FungiDB:JI435_126860"/>
<keyword evidence="3" id="KW-0285">Flavoprotein</keyword>
<comment type="cofactor">
    <cofactor evidence="1">
        <name>FMN</name>
        <dbReference type="ChEBI" id="CHEBI:58210"/>
    </cofactor>
</comment>
<evidence type="ECO:0000313" key="7">
    <source>
        <dbReference type="EMBL" id="QRD06903.1"/>
    </source>
</evidence>
<dbReference type="Pfam" id="PF00881">
    <property type="entry name" value="Nitroreductase"/>
    <property type="match status" value="1"/>
</dbReference>
<dbReference type="AlphaFoldDB" id="A0A7U2IBS1"/>
<dbReference type="CDD" id="cd02136">
    <property type="entry name" value="PnbA_NfnB-like"/>
    <property type="match status" value="1"/>
</dbReference>
<gene>
    <name evidence="7" type="ORF">JI435_126860</name>
</gene>
<accession>A0A7U2IBS1</accession>
<feature type="domain" description="Nitroreductase" evidence="6">
    <location>
        <begin position="12"/>
        <end position="196"/>
    </location>
</feature>
<comment type="similarity">
    <text evidence="2">Belongs to the nitroreductase family.</text>
</comment>
<dbReference type="PANTHER" id="PTHR43673">
    <property type="entry name" value="NAD(P)H NITROREDUCTASE YDGI-RELATED"/>
    <property type="match status" value="1"/>
</dbReference>
<evidence type="ECO:0000256" key="5">
    <source>
        <dbReference type="ARBA" id="ARBA00023002"/>
    </source>
</evidence>